<reference evidence="6" key="1">
    <citation type="journal article" date="2022" name="Front. Microbiol.">
        <title>Mirubactin C rescues the lethal effect of cell wall biosynthesis mutations in Bacillus subtilis.</title>
        <authorList>
            <person name="Kepplinger B."/>
            <person name="Wen X."/>
            <person name="Tyler A.R."/>
            <person name="Kim B.Y."/>
            <person name="Brown J."/>
            <person name="Banks P."/>
            <person name="Dashti Y."/>
            <person name="Mackenzie E.S."/>
            <person name="Wills C."/>
            <person name="Kawai Y."/>
            <person name="Waldron K.J."/>
            <person name="Allenby N.E.E."/>
            <person name="Wu L.J."/>
            <person name="Hall M.J."/>
            <person name="Errington J."/>
        </authorList>
    </citation>
    <scope>NUCLEOTIDE SEQUENCE</scope>
    <source>
        <strain evidence="6">MDA8-470</strain>
    </source>
</reference>
<dbReference type="PRINTS" id="PR00455">
    <property type="entry name" value="HTHTETR"/>
</dbReference>
<gene>
    <name evidence="6" type="ORF">NEH16_32105</name>
</gene>
<feature type="domain" description="HTH tetR-type" evidence="5">
    <location>
        <begin position="21"/>
        <end position="81"/>
    </location>
</feature>
<dbReference type="RefSeq" id="WP_265546651.1">
    <property type="nucleotide sequence ID" value="NZ_CP098740.1"/>
</dbReference>
<evidence type="ECO:0000256" key="4">
    <source>
        <dbReference type="PROSITE-ProRule" id="PRU00335"/>
    </source>
</evidence>
<dbReference type="PANTHER" id="PTHR30055">
    <property type="entry name" value="HTH-TYPE TRANSCRIPTIONAL REGULATOR RUTR"/>
    <property type="match status" value="1"/>
</dbReference>
<dbReference type="EMBL" id="CP098740">
    <property type="protein sequence ID" value="UZK58107.1"/>
    <property type="molecule type" value="Genomic_DNA"/>
</dbReference>
<keyword evidence="1" id="KW-0805">Transcription regulation</keyword>
<organism evidence="6 7">
    <name type="scientific">Streptomyces drozdowiczii</name>
    <dbReference type="NCBI Taxonomy" id="202862"/>
    <lineage>
        <taxon>Bacteria</taxon>
        <taxon>Bacillati</taxon>
        <taxon>Actinomycetota</taxon>
        <taxon>Actinomycetes</taxon>
        <taxon>Kitasatosporales</taxon>
        <taxon>Streptomycetaceae</taxon>
        <taxon>Streptomyces</taxon>
    </lineage>
</organism>
<sequence>MTTESTVTTGAPVGLRESKKQETRQLISDAATRLFLDQGFEQTTIAEIAAAARVAKKTVTNYFAHKEDLALDHQDAFTGSLAATVADRAPGESALTALRQAFADAVTAADPVAGFSGPEFARMVADSPTLSARLRDLHDLREVRLAKVLAETTGAAPDDIAVRTAAALLGSVHRMLFDRIQELTLAGWTNARISDELAASADYAFGLLEEPLAGYAAGPSAGPKVHQDLML</sequence>
<proteinExistence type="predicted"/>
<dbReference type="InterPro" id="IPR009057">
    <property type="entry name" value="Homeodomain-like_sf"/>
</dbReference>
<keyword evidence="7" id="KW-1185">Reference proteome</keyword>
<evidence type="ECO:0000256" key="2">
    <source>
        <dbReference type="ARBA" id="ARBA00023125"/>
    </source>
</evidence>
<dbReference type="Pfam" id="PF00440">
    <property type="entry name" value="TetR_N"/>
    <property type="match status" value="1"/>
</dbReference>
<accession>A0ABY6Q0Z7</accession>
<keyword evidence="3" id="KW-0804">Transcription</keyword>
<evidence type="ECO:0000259" key="5">
    <source>
        <dbReference type="PROSITE" id="PS50977"/>
    </source>
</evidence>
<dbReference type="Proteomes" id="UP001164963">
    <property type="component" value="Chromosome"/>
</dbReference>
<protein>
    <submittedName>
        <fullName evidence="6">TetR/AcrR family transcriptional regulator</fullName>
    </submittedName>
</protein>
<dbReference type="InterPro" id="IPR001647">
    <property type="entry name" value="HTH_TetR"/>
</dbReference>
<name>A0ABY6Q0Z7_9ACTN</name>
<keyword evidence="2 4" id="KW-0238">DNA-binding</keyword>
<dbReference type="Gene3D" id="1.10.10.60">
    <property type="entry name" value="Homeodomain-like"/>
    <property type="match status" value="1"/>
</dbReference>
<dbReference type="SUPFAM" id="SSF46689">
    <property type="entry name" value="Homeodomain-like"/>
    <property type="match status" value="1"/>
</dbReference>
<dbReference type="InterPro" id="IPR050109">
    <property type="entry name" value="HTH-type_TetR-like_transc_reg"/>
</dbReference>
<dbReference type="PANTHER" id="PTHR30055:SF234">
    <property type="entry name" value="HTH-TYPE TRANSCRIPTIONAL REGULATOR BETI"/>
    <property type="match status" value="1"/>
</dbReference>
<evidence type="ECO:0000256" key="3">
    <source>
        <dbReference type="ARBA" id="ARBA00023163"/>
    </source>
</evidence>
<feature type="DNA-binding region" description="H-T-H motif" evidence="4">
    <location>
        <begin position="44"/>
        <end position="63"/>
    </location>
</feature>
<evidence type="ECO:0000313" key="6">
    <source>
        <dbReference type="EMBL" id="UZK58107.1"/>
    </source>
</evidence>
<evidence type="ECO:0000313" key="7">
    <source>
        <dbReference type="Proteomes" id="UP001164963"/>
    </source>
</evidence>
<dbReference type="PROSITE" id="PS50977">
    <property type="entry name" value="HTH_TETR_2"/>
    <property type="match status" value="1"/>
</dbReference>
<dbReference type="Gene3D" id="1.10.357.10">
    <property type="entry name" value="Tetracycline Repressor, domain 2"/>
    <property type="match status" value="1"/>
</dbReference>
<evidence type="ECO:0000256" key="1">
    <source>
        <dbReference type="ARBA" id="ARBA00023015"/>
    </source>
</evidence>